<evidence type="ECO:0000313" key="2">
    <source>
        <dbReference type="EMBL" id="GAA2003219.1"/>
    </source>
</evidence>
<dbReference type="PANTHER" id="PTHR12461:SF105">
    <property type="entry name" value="HYPOXIA-INDUCIBLE FACTOR 1-ALPHA INHIBITOR"/>
    <property type="match status" value="1"/>
</dbReference>
<dbReference type="RefSeq" id="WP_344662587.1">
    <property type="nucleotide sequence ID" value="NZ_BAAAQM010000077.1"/>
</dbReference>
<organism evidence="2 3">
    <name type="scientific">Catenulispora subtropica</name>
    <dbReference type="NCBI Taxonomy" id="450798"/>
    <lineage>
        <taxon>Bacteria</taxon>
        <taxon>Bacillati</taxon>
        <taxon>Actinomycetota</taxon>
        <taxon>Actinomycetes</taxon>
        <taxon>Catenulisporales</taxon>
        <taxon>Catenulisporaceae</taxon>
        <taxon>Catenulispora</taxon>
    </lineage>
</organism>
<dbReference type="Gene3D" id="2.60.120.650">
    <property type="entry name" value="Cupin"/>
    <property type="match status" value="1"/>
</dbReference>
<proteinExistence type="predicted"/>
<evidence type="ECO:0000313" key="3">
    <source>
        <dbReference type="Proteomes" id="UP001499854"/>
    </source>
</evidence>
<dbReference type="SMART" id="SM00558">
    <property type="entry name" value="JmjC"/>
    <property type="match status" value="1"/>
</dbReference>
<feature type="domain" description="JmjC" evidence="1">
    <location>
        <begin position="99"/>
        <end position="266"/>
    </location>
</feature>
<dbReference type="Pfam" id="PF13621">
    <property type="entry name" value="Cupin_8"/>
    <property type="match status" value="1"/>
</dbReference>
<dbReference type="InterPro" id="IPR041667">
    <property type="entry name" value="Cupin_8"/>
</dbReference>
<dbReference type="InterPro" id="IPR003347">
    <property type="entry name" value="JmjC_dom"/>
</dbReference>
<name>A0ABN2TAC0_9ACTN</name>
<sequence>MTTVTSKNPPSPVDVRTGLTRREFYREYVNRKPVLMKGALAHLPAAEKWSLDYFASVAADLPVRLKTGRVAEGRTETVSMADYCKTVAEWEERAAVQDDPGQPPAYLHDVPLLSLMPELRRDLDGFTGALLPRFFREQWWVFPQFFVGPSRAETPLHFDTLLTHNLFFQFHGRKRFLMVSDADRKRCGTYNWRWSAIDPDAPDLKRFPQFAGVPLTEAIVEGGDLFYMPPGTLHKVTSQTASVSFNIDWHDHRSALKGLAAVRDGMPAKNLRYNALLALGVWGRVPLRVLMPALKSYFVYIS</sequence>
<comment type="caution">
    <text evidence="2">The sequence shown here is derived from an EMBL/GenBank/DDBJ whole genome shotgun (WGS) entry which is preliminary data.</text>
</comment>
<dbReference type="PROSITE" id="PS51184">
    <property type="entry name" value="JMJC"/>
    <property type="match status" value="1"/>
</dbReference>
<dbReference type="Proteomes" id="UP001499854">
    <property type="component" value="Unassembled WGS sequence"/>
</dbReference>
<reference evidence="2 3" key="1">
    <citation type="journal article" date="2019" name="Int. J. Syst. Evol. Microbiol.">
        <title>The Global Catalogue of Microorganisms (GCM) 10K type strain sequencing project: providing services to taxonomists for standard genome sequencing and annotation.</title>
        <authorList>
            <consortium name="The Broad Institute Genomics Platform"/>
            <consortium name="The Broad Institute Genome Sequencing Center for Infectious Disease"/>
            <person name="Wu L."/>
            <person name="Ma J."/>
        </authorList>
    </citation>
    <scope>NUCLEOTIDE SEQUENCE [LARGE SCALE GENOMIC DNA]</scope>
    <source>
        <strain evidence="2 3">JCM 16013</strain>
    </source>
</reference>
<accession>A0ABN2TAC0</accession>
<gene>
    <name evidence="2" type="ORF">GCM10009838_81620</name>
</gene>
<keyword evidence="3" id="KW-1185">Reference proteome</keyword>
<dbReference type="EMBL" id="BAAAQM010000077">
    <property type="protein sequence ID" value="GAA2003219.1"/>
    <property type="molecule type" value="Genomic_DNA"/>
</dbReference>
<evidence type="ECO:0000259" key="1">
    <source>
        <dbReference type="PROSITE" id="PS51184"/>
    </source>
</evidence>
<dbReference type="PANTHER" id="PTHR12461">
    <property type="entry name" value="HYPOXIA-INDUCIBLE FACTOR 1 ALPHA INHIBITOR-RELATED"/>
    <property type="match status" value="1"/>
</dbReference>
<protein>
    <recommendedName>
        <fullName evidence="1">JmjC domain-containing protein</fullName>
    </recommendedName>
</protein>
<dbReference type="SUPFAM" id="SSF51197">
    <property type="entry name" value="Clavaminate synthase-like"/>
    <property type="match status" value="1"/>
</dbReference>